<protein>
    <recommendedName>
        <fullName evidence="4">DNA-binding protein</fullName>
    </recommendedName>
</protein>
<keyword evidence="3" id="KW-1185">Reference proteome</keyword>
<dbReference type="EMBL" id="JACHJJ010000018">
    <property type="protein sequence ID" value="MBB5965597.1"/>
    <property type="molecule type" value="Genomic_DNA"/>
</dbReference>
<reference evidence="2 3" key="1">
    <citation type="submission" date="2020-08" db="EMBL/GenBank/DDBJ databases">
        <title>Genomic Encyclopedia of Type Strains, Phase III (KMG-III): the genomes of soil and plant-associated and newly described type strains.</title>
        <authorList>
            <person name="Whitman W."/>
        </authorList>
    </citation>
    <scope>NUCLEOTIDE SEQUENCE [LARGE SCALE GENOMIC DNA]</scope>
    <source>
        <strain evidence="2 3">CECT 3303</strain>
    </source>
</reference>
<accession>A0A841DAA0</accession>
<evidence type="ECO:0000313" key="2">
    <source>
        <dbReference type="EMBL" id="MBB5965597.1"/>
    </source>
</evidence>
<gene>
    <name evidence="2" type="ORF">FHS22_004887</name>
</gene>
<feature type="compositionally biased region" description="Low complexity" evidence="1">
    <location>
        <begin position="15"/>
        <end position="25"/>
    </location>
</feature>
<dbReference type="Proteomes" id="UP000562352">
    <property type="component" value="Unassembled WGS sequence"/>
</dbReference>
<organism evidence="2 3">
    <name type="scientific">Planomonospora venezuelensis</name>
    <dbReference type="NCBI Taxonomy" id="1999"/>
    <lineage>
        <taxon>Bacteria</taxon>
        <taxon>Bacillati</taxon>
        <taxon>Actinomycetota</taxon>
        <taxon>Actinomycetes</taxon>
        <taxon>Streptosporangiales</taxon>
        <taxon>Streptosporangiaceae</taxon>
        <taxon>Planomonospora</taxon>
    </lineage>
</organism>
<name>A0A841DAA0_PLAVE</name>
<comment type="caution">
    <text evidence="2">The sequence shown here is derived from an EMBL/GenBank/DDBJ whole genome shotgun (WGS) entry which is preliminary data.</text>
</comment>
<evidence type="ECO:0008006" key="4">
    <source>
        <dbReference type="Google" id="ProtNLM"/>
    </source>
</evidence>
<feature type="region of interest" description="Disordered" evidence="1">
    <location>
        <begin position="1"/>
        <end position="35"/>
    </location>
</feature>
<dbReference type="RefSeq" id="WP_184945122.1">
    <property type="nucleotide sequence ID" value="NZ_BAAAWZ010000001.1"/>
</dbReference>
<evidence type="ECO:0000313" key="3">
    <source>
        <dbReference type="Proteomes" id="UP000562352"/>
    </source>
</evidence>
<dbReference type="AlphaFoldDB" id="A0A841DAA0"/>
<sequence>MDGSTAGGGCGTGPEDGAVPPARTPGAGGRGGAQEPGVAFDQLLAAALNGLTGFRTQWGGPVFGVAEQLQAIGRELRSPSGTGGPGAGPRLHLDGPRLSRGLLDWEPLLDRCAAVAYRAASPAFDPDYAAALHRLLRELDALGLATADPAAWLRLSLHLGEARLGAAGGAPGDGSWLGLLPLDGGAFVAVVDTRPDATGRRFTALFHDPAGRFDVPHPYTELSRGPVGEGRETGWLAEFLAEHAERGPAPWRPEAAEEFARLTGVTPTAARLVVAGMPHVDSHGRGFLPGEAQAAFGIKAAHAAHAAVARDELRKLDHGVRREIVAALLPGRPAALWTDGPDAAAAARVWNARVGRRPAVPEGLVSEAVRAVRTAWEPARALPALLDPAGAPELSADLRWKAVGGHVVPADEHAAGFTRHTLVGAVALTAWLAHRLPAGDPVRAALPAALAAVRERLAAPGAALSLGCHFNRTAFRDAAGAPAETGDGWERHGALVMPTQGGDWVVPAIRVDLLDALGASHLSVLRTMGGGSWELLPEAMALRLARDPRLEALLAEPGDPAAGERAADGTWWPQDPARSVPELVAEAAEENGLGRDAAALYLALLAMPDPTDRNVARWTGWKPARFKAARAELAGTGLVVEERRVRAGRSLFLPGDWADPGAPQHPKAHLPLEEWKLPLLDLVRNRTAQLSVIVPAEPAAALYARAWRRVRDGDRPR</sequence>
<evidence type="ECO:0000256" key="1">
    <source>
        <dbReference type="SAM" id="MobiDB-lite"/>
    </source>
</evidence>
<feature type="compositionally biased region" description="Gly residues" evidence="1">
    <location>
        <begin position="1"/>
        <end position="14"/>
    </location>
</feature>
<proteinExistence type="predicted"/>